<dbReference type="InterPro" id="IPR041492">
    <property type="entry name" value="HAD_2"/>
</dbReference>
<keyword evidence="2" id="KW-1185">Reference proteome</keyword>
<dbReference type="InterPro" id="IPR050155">
    <property type="entry name" value="HAD-like_hydrolase_sf"/>
</dbReference>
<dbReference type="GO" id="GO:0005829">
    <property type="term" value="C:cytosol"/>
    <property type="evidence" value="ECO:0007669"/>
    <property type="project" value="TreeGrafter"/>
</dbReference>
<dbReference type="InterPro" id="IPR036412">
    <property type="entry name" value="HAD-like_sf"/>
</dbReference>
<dbReference type="GO" id="GO:0006281">
    <property type="term" value="P:DNA repair"/>
    <property type="evidence" value="ECO:0007669"/>
    <property type="project" value="TreeGrafter"/>
</dbReference>
<dbReference type="GO" id="GO:0008967">
    <property type="term" value="F:phosphoglycolate phosphatase activity"/>
    <property type="evidence" value="ECO:0007669"/>
    <property type="project" value="TreeGrafter"/>
</dbReference>
<dbReference type="EMBL" id="CP045851">
    <property type="protein sequence ID" value="QGG95275.1"/>
    <property type="molecule type" value="Genomic_DNA"/>
</dbReference>
<dbReference type="PANTHER" id="PTHR43434:SF1">
    <property type="entry name" value="PHOSPHOGLYCOLATE PHOSPHATASE"/>
    <property type="match status" value="1"/>
</dbReference>
<gene>
    <name evidence="1" type="ORF">GH723_09310</name>
</gene>
<name>A0A5Q2RPY8_9ACTN</name>
<dbReference type="SUPFAM" id="SSF56784">
    <property type="entry name" value="HAD-like"/>
    <property type="match status" value="1"/>
</dbReference>
<keyword evidence="1" id="KW-0378">Hydrolase</keyword>
<proteinExistence type="predicted"/>
<reference evidence="1 2" key="1">
    <citation type="submission" date="2019-11" db="EMBL/GenBank/DDBJ databases">
        <authorList>
            <person name="He Y."/>
        </authorList>
    </citation>
    <scope>NUCLEOTIDE SEQUENCE [LARGE SCALE GENOMIC DNA]</scope>
    <source>
        <strain evidence="1 2">SCSIO 58843</strain>
    </source>
</reference>
<dbReference type="KEGG" id="atq:GH723_09310"/>
<organism evidence="1 2">
    <name type="scientific">Actinomarinicola tropica</name>
    <dbReference type="NCBI Taxonomy" id="2789776"/>
    <lineage>
        <taxon>Bacteria</taxon>
        <taxon>Bacillati</taxon>
        <taxon>Actinomycetota</taxon>
        <taxon>Acidimicrobiia</taxon>
        <taxon>Acidimicrobiales</taxon>
        <taxon>Iamiaceae</taxon>
        <taxon>Actinomarinicola</taxon>
    </lineage>
</organism>
<dbReference type="Proteomes" id="UP000334019">
    <property type="component" value="Chromosome"/>
</dbReference>
<dbReference type="NCBIfam" id="TIGR01549">
    <property type="entry name" value="HAD-SF-IA-v1"/>
    <property type="match status" value="1"/>
</dbReference>
<dbReference type="Gene3D" id="1.10.150.240">
    <property type="entry name" value="Putative phosphatase, domain 2"/>
    <property type="match status" value="1"/>
</dbReference>
<dbReference type="InterPro" id="IPR006439">
    <property type="entry name" value="HAD-SF_hydro_IA"/>
</dbReference>
<dbReference type="PANTHER" id="PTHR43434">
    <property type="entry name" value="PHOSPHOGLYCOLATE PHOSPHATASE"/>
    <property type="match status" value="1"/>
</dbReference>
<dbReference type="AlphaFoldDB" id="A0A5Q2RPY8"/>
<accession>A0A5Q2RPY8</accession>
<dbReference type="Pfam" id="PF13419">
    <property type="entry name" value="HAD_2"/>
    <property type="match status" value="1"/>
</dbReference>
<evidence type="ECO:0000313" key="1">
    <source>
        <dbReference type="EMBL" id="QGG95275.1"/>
    </source>
</evidence>
<sequence>MPDATAALTALRASGRLMVMSAVWPRTSTSIMPGTLVRVSTALGHWVSAIRRARGVRSSAAMDLRPAAAVVFDLDGTLVDSDAALDAAWVACGVAPEDITHGHVLAAECARLGVAVEDYLAAYDPTAVVAFPGVEEMLAEIGRWAVCSNKRAEVGPRELDALGWRPEVALFADAFAGPKELPPVLDALGLDAETVVFVGDTDHDRRAADAVGCRFVWAGWNPRVGEHPGDEVAAEPADVVRAARGQLLG</sequence>
<protein>
    <submittedName>
        <fullName evidence="1">HAD-IA family hydrolase</fullName>
    </submittedName>
</protein>
<dbReference type="InterPro" id="IPR023198">
    <property type="entry name" value="PGP-like_dom2"/>
</dbReference>
<dbReference type="InterPro" id="IPR023214">
    <property type="entry name" value="HAD_sf"/>
</dbReference>
<dbReference type="Gene3D" id="3.40.50.1000">
    <property type="entry name" value="HAD superfamily/HAD-like"/>
    <property type="match status" value="1"/>
</dbReference>
<evidence type="ECO:0000313" key="2">
    <source>
        <dbReference type="Proteomes" id="UP000334019"/>
    </source>
</evidence>